<organism evidence="1 3">
    <name type="scientific">Medicago truncatula</name>
    <name type="common">Barrel medic</name>
    <name type="synonym">Medicago tribuloides</name>
    <dbReference type="NCBI Taxonomy" id="3880"/>
    <lineage>
        <taxon>Eukaryota</taxon>
        <taxon>Viridiplantae</taxon>
        <taxon>Streptophyta</taxon>
        <taxon>Embryophyta</taxon>
        <taxon>Tracheophyta</taxon>
        <taxon>Spermatophyta</taxon>
        <taxon>Magnoliopsida</taxon>
        <taxon>eudicotyledons</taxon>
        <taxon>Gunneridae</taxon>
        <taxon>Pentapetalae</taxon>
        <taxon>rosids</taxon>
        <taxon>fabids</taxon>
        <taxon>Fabales</taxon>
        <taxon>Fabaceae</taxon>
        <taxon>Papilionoideae</taxon>
        <taxon>50 kb inversion clade</taxon>
        <taxon>NPAAA clade</taxon>
        <taxon>Hologalegina</taxon>
        <taxon>IRL clade</taxon>
        <taxon>Trifolieae</taxon>
        <taxon>Medicago</taxon>
    </lineage>
</organism>
<dbReference type="EMBL" id="CM001224">
    <property type="protein sequence ID" value="KEH21171.1"/>
    <property type="molecule type" value="Genomic_DNA"/>
</dbReference>
<protein>
    <submittedName>
        <fullName evidence="1 2">Uncharacterized protein</fullName>
    </submittedName>
</protein>
<dbReference type="HOGENOM" id="CLU_145669_1_0_1"/>
<reference evidence="1 3" key="1">
    <citation type="journal article" date="2011" name="Nature">
        <title>The Medicago genome provides insight into the evolution of rhizobial symbioses.</title>
        <authorList>
            <person name="Young N.D."/>
            <person name="Debelle F."/>
            <person name="Oldroyd G.E."/>
            <person name="Geurts R."/>
            <person name="Cannon S.B."/>
            <person name="Udvardi M.K."/>
            <person name="Benedito V.A."/>
            <person name="Mayer K.F."/>
            <person name="Gouzy J."/>
            <person name="Schoof H."/>
            <person name="Van de Peer Y."/>
            <person name="Proost S."/>
            <person name="Cook D.R."/>
            <person name="Meyers B.C."/>
            <person name="Spannagl M."/>
            <person name="Cheung F."/>
            <person name="De Mita S."/>
            <person name="Krishnakumar V."/>
            <person name="Gundlach H."/>
            <person name="Zhou S."/>
            <person name="Mudge J."/>
            <person name="Bharti A.K."/>
            <person name="Murray J.D."/>
            <person name="Naoumkina M.A."/>
            <person name="Rosen B."/>
            <person name="Silverstein K.A."/>
            <person name="Tang H."/>
            <person name="Rombauts S."/>
            <person name="Zhao P.X."/>
            <person name="Zhou P."/>
            <person name="Barbe V."/>
            <person name="Bardou P."/>
            <person name="Bechner M."/>
            <person name="Bellec A."/>
            <person name="Berger A."/>
            <person name="Berges H."/>
            <person name="Bidwell S."/>
            <person name="Bisseling T."/>
            <person name="Choisne N."/>
            <person name="Couloux A."/>
            <person name="Denny R."/>
            <person name="Deshpande S."/>
            <person name="Dai X."/>
            <person name="Doyle J.J."/>
            <person name="Dudez A.M."/>
            <person name="Farmer A.D."/>
            <person name="Fouteau S."/>
            <person name="Franken C."/>
            <person name="Gibelin C."/>
            <person name="Gish J."/>
            <person name="Goldstein S."/>
            <person name="Gonzalez A.J."/>
            <person name="Green P.J."/>
            <person name="Hallab A."/>
            <person name="Hartog M."/>
            <person name="Hua A."/>
            <person name="Humphray S.J."/>
            <person name="Jeong D.H."/>
            <person name="Jing Y."/>
            <person name="Jocker A."/>
            <person name="Kenton S.M."/>
            <person name="Kim D.J."/>
            <person name="Klee K."/>
            <person name="Lai H."/>
            <person name="Lang C."/>
            <person name="Lin S."/>
            <person name="Macmil S.L."/>
            <person name="Magdelenat G."/>
            <person name="Matthews L."/>
            <person name="McCorrison J."/>
            <person name="Monaghan E.L."/>
            <person name="Mun J.H."/>
            <person name="Najar F.Z."/>
            <person name="Nicholson C."/>
            <person name="Noirot C."/>
            <person name="O'Bleness M."/>
            <person name="Paule C.R."/>
            <person name="Poulain J."/>
            <person name="Prion F."/>
            <person name="Qin B."/>
            <person name="Qu C."/>
            <person name="Retzel E.F."/>
            <person name="Riddle C."/>
            <person name="Sallet E."/>
            <person name="Samain S."/>
            <person name="Samson N."/>
            <person name="Sanders I."/>
            <person name="Saurat O."/>
            <person name="Scarpelli C."/>
            <person name="Schiex T."/>
            <person name="Segurens B."/>
            <person name="Severin A.J."/>
            <person name="Sherrier D.J."/>
            <person name="Shi R."/>
            <person name="Sims S."/>
            <person name="Singer S.R."/>
            <person name="Sinharoy S."/>
            <person name="Sterck L."/>
            <person name="Viollet A."/>
            <person name="Wang B.B."/>
            <person name="Wang K."/>
            <person name="Wang M."/>
            <person name="Wang X."/>
            <person name="Warfsmann J."/>
            <person name="Weissenbach J."/>
            <person name="White D.D."/>
            <person name="White J.D."/>
            <person name="Wiley G.B."/>
            <person name="Wincker P."/>
            <person name="Xing Y."/>
            <person name="Yang L."/>
            <person name="Yao Z."/>
            <person name="Ying F."/>
            <person name="Zhai J."/>
            <person name="Zhou L."/>
            <person name="Zuber A."/>
            <person name="Denarie J."/>
            <person name="Dixon R.A."/>
            <person name="May G.D."/>
            <person name="Schwartz D.C."/>
            <person name="Rogers J."/>
            <person name="Quetier F."/>
            <person name="Town C.D."/>
            <person name="Roe B.A."/>
        </authorList>
    </citation>
    <scope>NUCLEOTIDE SEQUENCE [LARGE SCALE GENOMIC DNA]</scope>
    <source>
        <strain evidence="1">A17</strain>
        <strain evidence="2 3">cv. Jemalong A17</strain>
    </source>
</reference>
<evidence type="ECO:0000313" key="3">
    <source>
        <dbReference type="Proteomes" id="UP000002051"/>
    </source>
</evidence>
<reference evidence="2" key="3">
    <citation type="submission" date="2015-04" db="UniProtKB">
        <authorList>
            <consortium name="EnsemblPlants"/>
        </authorList>
    </citation>
    <scope>IDENTIFICATION</scope>
    <source>
        <strain evidence="2">cv. Jemalong A17</strain>
    </source>
</reference>
<dbReference type="Proteomes" id="UP000002051">
    <property type="component" value="Chromosome 8"/>
</dbReference>
<dbReference type="AlphaFoldDB" id="A0A072TVG0"/>
<sequence>MVREFLESNLGIGKSKLRFWGEKWVFPECCTVTAYPVSCYCVFFTPFRFELGFGVNMKVLDNYVSFPMALD</sequence>
<gene>
    <name evidence="1" type="ordered locus">MTR_8g099145</name>
</gene>
<dbReference type="EnsemblPlants" id="KEH21171">
    <property type="protein sequence ID" value="KEH21171"/>
    <property type="gene ID" value="MTR_8g099145"/>
</dbReference>
<evidence type="ECO:0000313" key="2">
    <source>
        <dbReference type="EnsemblPlants" id="KEH21171"/>
    </source>
</evidence>
<accession>A0A072TVG0</accession>
<name>A0A072TVG0_MEDTR</name>
<proteinExistence type="predicted"/>
<reference evidence="1 3" key="2">
    <citation type="journal article" date="2014" name="BMC Genomics">
        <title>An improved genome release (version Mt4.0) for the model legume Medicago truncatula.</title>
        <authorList>
            <person name="Tang H."/>
            <person name="Krishnakumar V."/>
            <person name="Bidwell S."/>
            <person name="Rosen B."/>
            <person name="Chan A."/>
            <person name="Zhou S."/>
            <person name="Gentzbittel L."/>
            <person name="Childs K.L."/>
            <person name="Yandell M."/>
            <person name="Gundlach H."/>
            <person name="Mayer K.F."/>
            <person name="Schwartz D.C."/>
            <person name="Town C.D."/>
        </authorList>
    </citation>
    <scope>GENOME REANNOTATION</scope>
    <source>
        <strain evidence="1">A17</strain>
        <strain evidence="2 3">cv. Jemalong A17</strain>
    </source>
</reference>
<evidence type="ECO:0000313" key="1">
    <source>
        <dbReference type="EMBL" id="KEH21171.1"/>
    </source>
</evidence>
<keyword evidence="3" id="KW-1185">Reference proteome</keyword>